<evidence type="ECO:0000256" key="2">
    <source>
        <dbReference type="SAM" id="SignalP"/>
    </source>
</evidence>
<sequence>MANWGYHAVRLFLRLVLALFFSEHVPEGGPVVLAAVHTNALLDPSLLIATAPRPARFMAKDTLWNSCFFRFFLWLTASVPVKRRMDHGTLTAEEREAATTATFAALFETLGAGSCIGIFPEGISHAEPRMAPLRSGTARIALGYLAQAAGAPLMDAAASPASTASDADPLLAPRPSVHAMHPHQHTITIVPCGLSYLSRSSFRSRVLVEYGRPLVVGPRHLAAYQANPAEAVRALTAEIADALAGVTINADDWDTLRLVQMAKNAVAPTAALSDHVATTKAFLATYEAHREEASMRALRAGGMEYMTRLESIGLKDHHIATNVGIPMGILGFVARFVLFVVLLPFTLVGFFVHFPIYFLAWIVSRKMATDSLDTIATAKAILIVVFVPVIYISITVALTLVLNPWYAWLAICIVGLPLVGFATTNALIYGRKVFKGMRAVVTIMHWRAEVAELRALRHSLIDQLLAAWIVFGSETEPPSSTPTSSGAGTPIPSPMVPTPGAASTPVLPAVFGFGSNLVINDR</sequence>
<keyword evidence="1" id="KW-0472">Membrane</keyword>
<evidence type="ECO:0000313" key="4">
    <source>
        <dbReference type="EMBL" id="KNC50805.1"/>
    </source>
</evidence>
<dbReference type="eggNOG" id="ENOG502QY9M">
    <property type="taxonomic scope" value="Eukaryota"/>
</dbReference>
<feature type="transmembrane region" description="Helical" evidence="1">
    <location>
        <begin position="380"/>
        <end position="400"/>
    </location>
</feature>
<feature type="domain" description="Phospholipid/glycerol acyltransferase" evidence="3">
    <location>
        <begin position="31"/>
        <end position="197"/>
    </location>
</feature>
<dbReference type="AlphaFoldDB" id="A0A0L0DF02"/>
<name>A0A0L0DF02_THETB</name>
<dbReference type="EMBL" id="GL349462">
    <property type="protein sequence ID" value="KNC50805.1"/>
    <property type="molecule type" value="Genomic_DNA"/>
</dbReference>
<dbReference type="RefSeq" id="XP_013756761.1">
    <property type="nucleotide sequence ID" value="XM_013901307.1"/>
</dbReference>
<feature type="chain" id="PRO_5005537451" evidence="2">
    <location>
        <begin position="19"/>
        <end position="522"/>
    </location>
</feature>
<protein>
    <submittedName>
        <fullName evidence="4">Acyltransferase domain-containing protein</fullName>
    </submittedName>
</protein>
<feature type="transmembrane region" description="Helical" evidence="1">
    <location>
        <begin position="336"/>
        <end position="359"/>
    </location>
</feature>
<keyword evidence="1" id="KW-1133">Transmembrane helix</keyword>
<evidence type="ECO:0000313" key="5">
    <source>
        <dbReference type="Proteomes" id="UP000054408"/>
    </source>
</evidence>
<accession>A0A0L0DF02</accession>
<proteinExistence type="predicted"/>
<keyword evidence="5" id="KW-1185">Reference proteome</keyword>
<dbReference type="OMA" id="PENPWID"/>
<feature type="transmembrane region" description="Helical" evidence="1">
    <location>
        <begin position="406"/>
        <end position="428"/>
    </location>
</feature>
<keyword evidence="4" id="KW-0012">Acyltransferase</keyword>
<dbReference type="GO" id="GO:0004366">
    <property type="term" value="F:glycerol-3-phosphate O-acyltransferase activity"/>
    <property type="evidence" value="ECO:0007669"/>
    <property type="project" value="TreeGrafter"/>
</dbReference>
<keyword evidence="2" id="KW-0732">Signal</keyword>
<dbReference type="Pfam" id="PF01553">
    <property type="entry name" value="Acyltransferase"/>
    <property type="match status" value="1"/>
</dbReference>
<dbReference type="GO" id="GO:0008654">
    <property type="term" value="P:phospholipid biosynthetic process"/>
    <property type="evidence" value="ECO:0007669"/>
    <property type="project" value="TreeGrafter"/>
</dbReference>
<dbReference type="GeneID" id="25565797"/>
<reference evidence="4 5" key="1">
    <citation type="submission" date="2010-05" db="EMBL/GenBank/DDBJ databases">
        <title>The Genome Sequence of Thecamonas trahens ATCC 50062.</title>
        <authorList>
            <consortium name="The Broad Institute Genome Sequencing Platform"/>
            <person name="Russ C."/>
            <person name="Cuomo C."/>
            <person name="Shea T."/>
            <person name="Young S.K."/>
            <person name="Zeng Q."/>
            <person name="Koehrsen M."/>
            <person name="Haas B."/>
            <person name="Borodovsky M."/>
            <person name="Guigo R."/>
            <person name="Alvarado L."/>
            <person name="Berlin A."/>
            <person name="Bochicchio J."/>
            <person name="Borenstein D."/>
            <person name="Chapman S."/>
            <person name="Chen Z."/>
            <person name="Freedman E."/>
            <person name="Gellesch M."/>
            <person name="Goldberg J."/>
            <person name="Griggs A."/>
            <person name="Gujja S."/>
            <person name="Heilman E."/>
            <person name="Heiman D."/>
            <person name="Hepburn T."/>
            <person name="Howarth C."/>
            <person name="Jen D."/>
            <person name="Larson L."/>
            <person name="Mehta T."/>
            <person name="Park D."/>
            <person name="Pearson M."/>
            <person name="Roberts A."/>
            <person name="Saif S."/>
            <person name="Shenoy N."/>
            <person name="Sisk P."/>
            <person name="Stolte C."/>
            <person name="Sykes S."/>
            <person name="Thomson T."/>
            <person name="Walk T."/>
            <person name="White J."/>
            <person name="Yandava C."/>
            <person name="Burger G."/>
            <person name="Gray M.W."/>
            <person name="Holland P.W.H."/>
            <person name="King N."/>
            <person name="Lang F.B.F."/>
            <person name="Roger A.J."/>
            <person name="Ruiz-Trillo I."/>
            <person name="Lander E."/>
            <person name="Nusbaum C."/>
        </authorList>
    </citation>
    <scope>NUCLEOTIDE SEQUENCE [LARGE SCALE GENOMIC DNA]</scope>
    <source>
        <strain evidence="4 5">ATCC 50062</strain>
    </source>
</reference>
<gene>
    <name evidence="4" type="ORF">AMSG_06707</name>
</gene>
<evidence type="ECO:0000256" key="1">
    <source>
        <dbReference type="SAM" id="Phobius"/>
    </source>
</evidence>
<dbReference type="PANTHER" id="PTHR31605:SF0">
    <property type="entry name" value="GLYCEROL-3-PHOSPHATE O-ACYLTRANSFERASE 1"/>
    <property type="match status" value="1"/>
</dbReference>
<keyword evidence="4" id="KW-0808">Transferase</keyword>
<dbReference type="SUPFAM" id="SSF69593">
    <property type="entry name" value="Glycerol-3-phosphate (1)-acyltransferase"/>
    <property type="match status" value="1"/>
</dbReference>
<dbReference type="Proteomes" id="UP000054408">
    <property type="component" value="Unassembled WGS sequence"/>
</dbReference>
<keyword evidence="1" id="KW-0812">Transmembrane</keyword>
<organism evidence="4 5">
    <name type="scientific">Thecamonas trahens ATCC 50062</name>
    <dbReference type="NCBI Taxonomy" id="461836"/>
    <lineage>
        <taxon>Eukaryota</taxon>
        <taxon>Apusozoa</taxon>
        <taxon>Apusomonadida</taxon>
        <taxon>Apusomonadidae</taxon>
        <taxon>Thecamonas</taxon>
    </lineage>
</organism>
<dbReference type="GO" id="GO:0016287">
    <property type="term" value="F:glycerone-phosphate O-acyltransferase activity"/>
    <property type="evidence" value="ECO:0007669"/>
    <property type="project" value="TreeGrafter"/>
</dbReference>
<dbReference type="OrthoDB" id="5567124at2759"/>
<dbReference type="InterPro" id="IPR052744">
    <property type="entry name" value="GPAT/DAPAT"/>
</dbReference>
<feature type="signal peptide" evidence="2">
    <location>
        <begin position="1"/>
        <end position="18"/>
    </location>
</feature>
<dbReference type="SMART" id="SM00563">
    <property type="entry name" value="PlsC"/>
    <property type="match status" value="1"/>
</dbReference>
<evidence type="ECO:0000259" key="3">
    <source>
        <dbReference type="SMART" id="SM00563"/>
    </source>
</evidence>
<dbReference type="PANTHER" id="PTHR31605">
    <property type="entry name" value="GLYCEROL-3-PHOSPHATE O-ACYLTRANSFERASE 1"/>
    <property type="match status" value="1"/>
</dbReference>
<dbReference type="InterPro" id="IPR002123">
    <property type="entry name" value="Plipid/glycerol_acylTrfase"/>
</dbReference>